<gene>
    <name evidence="3" type="ORF">B0H17DRAFT_1333916</name>
</gene>
<feature type="transmembrane region" description="Helical" evidence="2">
    <location>
        <begin position="553"/>
        <end position="574"/>
    </location>
</feature>
<keyword evidence="2" id="KW-0472">Membrane</keyword>
<evidence type="ECO:0000313" key="4">
    <source>
        <dbReference type="Proteomes" id="UP001221757"/>
    </source>
</evidence>
<sequence>MLPNDSIPFLPQRKPDDADSLEKDVLRPQARRRTQSLGSKLMGWPALVVLGQLVLQALGWGFFGVVKARGEVPLSDAAAIWASKNTHLVTLFATLIATLLASFSSFLFSYAVRRSIAISLYRPMSLETLRASVGISMRSIVFHRRDWKWPTVSLFVFVLAGIQTSGWSTLLTPVGVVISTPLSGSELDLSSPILGNMDLSGELYQCIFGDETLSSLNAGQTESGYAAANAYFGYPSLLTAMDQTFNVSTGGIFPAMLEHVNATGWFPTTGMTTIPPIAQLASQSRPVGLSTNYSMIQQGFTADISCSFQNLTDKTTPDLEILTDHVANWTYLDAGDFPVTYMQPQSNCPVRYQNLNWTNIYTSPAQNYLALLACTPEPEDSFTLIIAVGGVYDWLPTTVCKMIPKVTTLTVDYGASINVVQVTEGAAQDIYGPASVFAIHTMTNIIFISQGRNTNGVGIQWESLKSHANGNETQMLRMIVNIGRPAASITESPSQEQYFQGMTEYTSSVLRACLSGKNATFPDGAPPNMTTLTHGTFRTQTLGWVYASGTTRWALLPGTFIAFATIAIVLLAVVRHAGDIPEESDPFDVSNPLHLIAAAAAGGLNNTFLGMDDEEIKAQERLSVLLMSIPGRGPAFVRSEEYRPVPPDVFPPELPLHTRASSYLT</sequence>
<keyword evidence="2" id="KW-0812">Transmembrane</keyword>
<feature type="transmembrane region" description="Helical" evidence="2">
    <location>
        <begin position="147"/>
        <end position="167"/>
    </location>
</feature>
<dbReference type="AlphaFoldDB" id="A0AAD7D5N1"/>
<dbReference type="Proteomes" id="UP001221757">
    <property type="component" value="Unassembled WGS sequence"/>
</dbReference>
<evidence type="ECO:0000313" key="3">
    <source>
        <dbReference type="EMBL" id="KAJ7679962.1"/>
    </source>
</evidence>
<keyword evidence="4" id="KW-1185">Reference proteome</keyword>
<feature type="compositionally biased region" description="Basic and acidic residues" evidence="1">
    <location>
        <begin position="13"/>
        <end position="22"/>
    </location>
</feature>
<evidence type="ECO:0000256" key="2">
    <source>
        <dbReference type="SAM" id="Phobius"/>
    </source>
</evidence>
<name>A0AAD7D5N1_MYCRO</name>
<protein>
    <submittedName>
        <fullName evidence="3">Uncharacterized protein</fullName>
    </submittedName>
</protein>
<keyword evidence="2" id="KW-1133">Transmembrane helix</keyword>
<dbReference type="EMBL" id="JARKIE010000125">
    <property type="protein sequence ID" value="KAJ7679962.1"/>
    <property type="molecule type" value="Genomic_DNA"/>
</dbReference>
<organism evidence="3 4">
    <name type="scientific">Mycena rosella</name>
    <name type="common">Pink bonnet</name>
    <name type="synonym">Agaricus rosellus</name>
    <dbReference type="NCBI Taxonomy" id="1033263"/>
    <lineage>
        <taxon>Eukaryota</taxon>
        <taxon>Fungi</taxon>
        <taxon>Dikarya</taxon>
        <taxon>Basidiomycota</taxon>
        <taxon>Agaricomycotina</taxon>
        <taxon>Agaricomycetes</taxon>
        <taxon>Agaricomycetidae</taxon>
        <taxon>Agaricales</taxon>
        <taxon>Marasmiineae</taxon>
        <taxon>Mycenaceae</taxon>
        <taxon>Mycena</taxon>
    </lineage>
</organism>
<feature type="transmembrane region" description="Helical" evidence="2">
    <location>
        <begin position="41"/>
        <end position="66"/>
    </location>
</feature>
<accession>A0AAD7D5N1</accession>
<feature type="transmembrane region" description="Helical" evidence="2">
    <location>
        <begin position="86"/>
        <end position="112"/>
    </location>
</feature>
<reference evidence="3" key="1">
    <citation type="submission" date="2023-03" db="EMBL/GenBank/DDBJ databases">
        <title>Massive genome expansion in bonnet fungi (Mycena s.s.) driven by repeated elements and novel gene families across ecological guilds.</title>
        <authorList>
            <consortium name="Lawrence Berkeley National Laboratory"/>
            <person name="Harder C.B."/>
            <person name="Miyauchi S."/>
            <person name="Viragh M."/>
            <person name="Kuo A."/>
            <person name="Thoen E."/>
            <person name="Andreopoulos B."/>
            <person name="Lu D."/>
            <person name="Skrede I."/>
            <person name="Drula E."/>
            <person name="Henrissat B."/>
            <person name="Morin E."/>
            <person name="Kohler A."/>
            <person name="Barry K."/>
            <person name="LaButti K."/>
            <person name="Morin E."/>
            <person name="Salamov A."/>
            <person name="Lipzen A."/>
            <person name="Mereny Z."/>
            <person name="Hegedus B."/>
            <person name="Baldrian P."/>
            <person name="Stursova M."/>
            <person name="Weitz H."/>
            <person name="Taylor A."/>
            <person name="Grigoriev I.V."/>
            <person name="Nagy L.G."/>
            <person name="Martin F."/>
            <person name="Kauserud H."/>
        </authorList>
    </citation>
    <scope>NUCLEOTIDE SEQUENCE</scope>
    <source>
        <strain evidence="3">CBHHK067</strain>
    </source>
</reference>
<comment type="caution">
    <text evidence="3">The sequence shown here is derived from an EMBL/GenBank/DDBJ whole genome shotgun (WGS) entry which is preliminary data.</text>
</comment>
<proteinExistence type="predicted"/>
<evidence type="ECO:0000256" key="1">
    <source>
        <dbReference type="SAM" id="MobiDB-lite"/>
    </source>
</evidence>
<feature type="region of interest" description="Disordered" evidence="1">
    <location>
        <begin position="1"/>
        <end position="22"/>
    </location>
</feature>